<keyword evidence="2" id="KW-1185">Reference proteome</keyword>
<dbReference type="Pfam" id="PF26326">
    <property type="entry name" value="YtzJ"/>
    <property type="match status" value="1"/>
</dbReference>
<evidence type="ECO:0000313" key="1">
    <source>
        <dbReference type="EMBL" id="KMM37406.1"/>
    </source>
</evidence>
<dbReference type="Proteomes" id="UP000035996">
    <property type="component" value="Unassembled WGS sequence"/>
</dbReference>
<dbReference type="InterPro" id="IPR058867">
    <property type="entry name" value="YtzJ"/>
</dbReference>
<evidence type="ECO:0000313" key="2">
    <source>
        <dbReference type="Proteomes" id="UP000035996"/>
    </source>
</evidence>
<proteinExistence type="predicted"/>
<gene>
    <name evidence="1" type="ORF">AB986_16270</name>
</gene>
<protein>
    <submittedName>
        <fullName evidence="1">Uncharacterized protein</fullName>
    </submittedName>
</protein>
<comment type="caution">
    <text evidence="1">The sequence shown here is derived from an EMBL/GenBank/DDBJ whole genome shotgun (WGS) entry which is preliminary data.</text>
</comment>
<dbReference type="RefSeq" id="WP_048312354.1">
    <property type="nucleotide sequence ID" value="NZ_CP119526.1"/>
</dbReference>
<dbReference type="OrthoDB" id="2679903at2"/>
<name>A0A0J6CMF7_9BACL</name>
<accession>A0A0J6CMF7</accession>
<reference evidence="1" key="1">
    <citation type="submission" date="2015-06" db="EMBL/GenBank/DDBJ databases">
        <authorList>
            <person name="Liu B."/>
            <person name="Wang J."/>
            <person name="Zhu Y."/>
            <person name="Liu G."/>
            <person name="Chen Q."/>
            <person name="Zheng C."/>
            <person name="Che J."/>
            <person name="Ge C."/>
            <person name="Shi H."/>
            <person name="Pan Z."/>
            <person name="Liu X."/>
        </authorList>
    </citation>
    <scope>NUCLEOTIDE SEQUENCE [LARGE SCALE GENOMIC DNA]</scope>
    <source>
        <strain evidence="1">DSM 16346</strain>
    </source>
</reference>
<organism evidence="1 2">
    <name type="scientific">Guptibacillus hwajinpoensis</name>
    <dbReference type="NCBI Taxonomy" id="208199"/>
    <lineage>
        <taxon>Bacteria</taxon>
        <taxon>Bacillati</taxon>
        <taxon>Bacillota</taxon>
        <taxon>Bacilli</taxon>
        <taxon>Bacillales</taxon>
        <taxon>Guptibacillaceae</taxon>
        <taxon>Guptibacillus</taxon>
    </lineage>
</organism>
<sequence length="63" mass="7220">MVIDRKQLARTKVADLQNGRSAYAETREMTALIKKELQSLNIDVHEDVTSFGSWFIPKTQDQP</sequence>
<dbReference type="STRING" id="157733.AB986_16270"/>
<dbReference type="AlphaFoldDB" id="A0A0J6CMF7"/>
<dbReference type="EMBL" id="LELK01000004">
    <property type="protein sequence ID" value="KMM37406.1"/>
    <property type="molecule type" value="Genomic_DNA"/>
</dbReference>